<comment type="caution">
    <text evidence="2">The sequence shown here is derived from an EMBL/GenBank/DDBJ whole genome shotgun (WGS) entry which is preliminary data.</text>
</comment>
<organism evidence="2 3">
    <name type="scientific">Mesobacillus foraminis</name>
    <dbReference type="NCBI Taxonomy" id="279826"/>
    <lineage>
        <taxon>Bacteria</taxon>
        <taxon>Bacillati</taxon>
        <taxon>Bacillota</taxon>
        <taxon>Bacilli</taxon>
        <taxon>Bacillales</taxon>
        <taxon>Bacillaceae</taxon>
        <taxon>Mesobacillus</taxon>
    </lineage>
</organism>
<keyword evidence="3" id="KW-1185">Reference proteome</keyword>
<dbReference type="NCBIfam" id="TIGR01720">
    <property type="entry name" value="NRPS-para261"/>
    <property type="match status" value="1"/>
</dbReference>
<evidence type="ECO:0000259" key="1">
    <source>
        <dbReference type="Pfam" id="PF00668"/>
    </source>
</evidence>
<dbReference type="GO" id="GO:0003824">
    <property type="term" value="F:catalytic activity"/>
    <property type="evidence" value="ECO:0007669"/>
    <property type="project" value="InterPro"/>
</dbReference>
<evidence type="ECO:0000313" key="3">
    <source>
        <dbReference type="Proteomes" id="UP000295689"/>
    </source>
</evidence>
<dbReference type="PANTHER" id="PTHR45398:SF1">
    <property type="entry name" value="ENZYME, PUTATIVE (JCVI)-RELATED"/>
    <property type="match status" value="1"/>
</dbReference>
<dbReference type="EMBL" id="SLVV01000029">
    <property type="protein sequence ID" value="TCN16958.1"/>
    <property type="molecule type" value="Genomic_DNA"/>
</dbReference>
<feature type="domain" description="Condensation" evidence="1">
    <location>
        <begin position="6"/>
        <end position="171"/>
    </location>
</feature>
<dbReference type="Gene3D" id="3.30.559.30">
    <property type="entry name" value="Nonribosomal peptide synthetase, condensation domain"/>
    <property type="match status" value="1"/>
</dbReference>
<protein>
    <submittedName>
        <fullName evidence="2">Non-ribosomal peptide synthase protein (TIGR01720 family)</fullName>
    </submittedName>
</protein>
<dbReference type="Pfam" id="PF00668">
    <property type="entry name" value="Condensation"/>
    <property type="match status" value="1"/>
</dbReference>
<accession>A0A4R2ASY5</accession>
<feature type="non-terminal residue" evidence="2">
    <location>
        <position position="1"/>
    </location>
</feature>
<gene>
    <name evidence="2" type="ORF">EV146_1292</name>
</gene>
<evidence type="ECO:0000313" key="2">
    <source>
        <dbReference type="EMBL" id="TCN16958.1"/>
    </source>
</evidence>
<dbReference type="RefSeq" id="WP_199232724.1">
    <property type="nucleotide sequence ID" value="NZ_SLVV01000029.1"/>
</dbReference>
<dbReference type="SUPFAM" id="SSF52777">
    <property type="entry name" value="CoA-dependent acyltransferases"/>
    <property type="match status" value="1"/>
</dbReference>
<dbReference type="Proteomes" id="UP000295689">
    <property type="component" value="Unassembled WGS sequence"/>
</dbReference>
<proteinExistence type="predicted"/>
<reference evidence="2 3" key="1">
    <citation type="journal article" date="2015" name="Stand. Genomic Sci.">
        <title>Genomic Encyclopedia of Bacterial and Archaeal Type Strains, Phase III: the genomes of soil and plant-associated and newly described type strains.</title>
        <authorList>
            <person name="Whitman W.B."/>
            <person name="Woyke T."/>
            <person name="Klenk H.P."/>
            <person name="Zhou Y."/>
            <person name="Lilburn T.G."/>
            <person name="Beck B.J."/>
            <person name="De Vos P."/>
            <person name="Vandamme P."/>
            <person name="Eisen J.A."/>
            <person name="Garrity G."/>
            <person name="Hugenholtz P."/>
            <person name="Kyrpides N.C."/>
        </authorList>
    </citation>
    <scope>NUCLEOTIDE SEQUENCE [LARGE SCALE GENOMIC DNA]</scope>
    <source>
        <strain evidence="2 3">CV53</strain>
    </source>
</reference>
<dbReference type="AlphaFoldDB" id="A0A4R2ASY5"/>
<sequence length="186" mass="21049">DLVEGADLSRTVGWFTSMFPVVFDVSSSDLGLTVKEVKETLRKVPHKGAGYGVLRYLNPAVQNKIKHTVKPELSFNYLGRFEDGNNQAFSSMPMGIQVSLLNHYSNGLDFNSVITAGQLTVHVRYDSRTYHYKTLEQVIRRFEEWLKAIVRHCAGKEETEKTPSDFSDEGLTFEELDAISQLIDNL</sequence>
<name>A0A4R2ASY5_9BACI</name>
<dbReference type="InterPro" id="IPR010060">
    <property type="entry name" value="NRPS_synth"/>
</dbReference>
<dbReference type="InterPro" id="IPR001242">
    <property type="entry name" value="Condensation_dom"/>
</dbReference>
<dbReference type="PANTHER" id="PTHR45398">
    <property type="match status" value="1"/>
</dbReference>